<name>A0A2P8DJA3_9ACTN</name>
<reference evidence="1 2" key="1">
    <citation type="submission" date="2018-03" db="EMBL/GenBank/DDBJ databases">
        <title>Genomic Encyclopedia of Archaeal and Bacterial Type Strains, Phase II (KMG-II): from individual species to whole genera.</title>
        <authorList>
            <person name="Goeker M."/>
        </authorList>
    </citation>
    <scope>NUCLEOTIDE SEQUENCE [LARGE SCALE GENOMIC DNA]</scope>
    <source>
        <strain evidence="1 2">DSM 45312</strain>
    </source>
</reference>
<sequence>MPGLQALRGAVLDGVWLDAPGHRVIVTLRADRESDQVSHTLVLEGVTDFSFFDDVPEPWAEAQVADIATEHEPGTMRLDVSFETAAAGLAITCAKGVLHRNSRRA</sequence>
<evidence type="ECO:0008006" key="3">
    <source>
        <dbReference type="Google" id="ProtNLM"/>
    </source>
</evidence>
<evidence type="ECO:0000313" key="1">
    <source>
        <dbReference type="EMBL" id="PSK97312.1"/>
    </source>
</evidence>
<dbReference type="Proteomes" id="UP000240542">
    <property type="component" value="Unassembled WGS sequence"/>
</dbReference>
<accession>A0A2P8DJA3</accession>
<dbReference type="RefSeq" id="WP_106583216.1">
    <property type="nucleotide sequence ID" value="NZ_PYGA01000008.1"/>
</dbReference>
<evidence type="ECO:0000313" key="2">
    <source>
        <dbReference type="Proteomes" id="UP000240542"/>
    </source>
</evidence>
<protein>
    <recommendedName>
        <fullName evidence="3">Immunity protein 50 of polymorphic toxin system</fullName>
    </recommendedName>
</protein>
<dbReference type="OrthoDB" id="3430316at2"/>
<dbReference type="AlphaFoldDB" id="A0A2P8DJA3"/>
<gene>
    <name evidence="1" type="ORF">CLV63_10830</name>
</gene>
<proteinExistence type="predicted"/>
<comment type="caution">
    <text evidence="1">The sequence shown here is derived from an EMBL/GenBank/DDBJ whole genome shotgun (WGS) entry which is preliminary data.</text>
</comment>
<keyword evidence="2" id="KW-1185">Reference proteome</keyword>
<dbReference type="EMBL" id="PYGA01000008">
    <property type="protein sequence ID" value="PSK97312.1"/>
    <property type="molecule type" value="Genomic_DNA"/>
</dbReference>
<organism evidence="1 2">
    <name type="scientific">Murinocardiopsis flavida</name>
    <dbReference type="NCBI Taxonomy" id="645275"/>
    <lineage>
        <taxon>Bacteria</taxon>
        <taxon>Bacillati</taxon>
        <taxon>Actinomycetota</taxon>
        <taxon>Actinomycetes</taxon>
        <taxon>Streptosporangiales</taxon>
        <taxon>Nocardiopsidaceae</taxon>
        <taxon>Murinocardiopsis</taxon>
    </lineage>
</organism>